<accession>A0A6H1QU54</accession>
<sequence>MLNYIDPSGHSIIGNGYVIKHHITVIDMDEQASKFSFWLDIFKNITDDMYINPLPRKHIKKFYTNLKTLKGDFVVQLNEKESLQRVGDKVHYIY</sequence>
<reference evidence="1" key="1">
    <citation type="journal article" date="2020" name="Sci. Adv.">
        <title>Virus-host coexistence in phytoplankton through the genomic lens.</title>
        <authorList>
            <person name="Yau S."/>
            <person name="Krasovec M."/>
            <person name="Benites L.F."/>
            <person name="Rombauts S."/>
            <person name="Groussin M."/>
            <person name="Vancaester E."/>
            <person name="Aury J.M."/>
            <person name="Derelle E."/>
            <person name="Desdevises Y."/>
            <person name="Escande M.L."/>
            <person name="Grimsley N."/>
            <person name="Guy J."/>
            <person name="Moreau H."/>
            <person name="Sanchez-Brosseau S."/>
            <person name="van de Peer Y."/>
            <person name="Vandepoele K."/>
            <person name="Gourbiere S."/>
            <person name="Piganeau G."/>
        </authorList>
    </citation>
    <scope>NUCLEOTIDE SEQUENCE</scope>
    <source>
        <strain evidence="1">OmV2</strain>
    </source>
</reference>
<dbReference type="EMBL" id="MN688676">
    <property type="protein sequence ID" value="QIZ31234.1"/>
    <property type="molecule type" value="Genomic_DNA"/>
</dbReference>
<organism evidence="1">
    <name type="scientific">Ostreococcus mediterraneus virus 2</name>
    <dbReference type="NCBI Taxonomy" id="2726183"/>
    <lineage>
        <taxon>Viruses</taxon>
        <taxon>Varidnaviria</taxon>
        <taxon>Bamfordvirae</taxon>
        <taxon>Nucleocytoviricota</taxon>
        <taxon>Megaviricetes</taxon>
        <taxon>Algavirales</taxon>
        <taxon>Phycodnaviridae</taxon>
        <taxon>Prasinovirus</taxon>
    </lineage>
</organism>
<gene>
    <name evidence="1" type="ORF">orf00259</name>
</gene>
<protein>
    <submittedName>
        <fullName evidence="1">Uncharacterized protein</fullName>
    </submittedName>
</protein>
<proteinExistence type="predicted"/>
<evidence type="ECO:0000313" key="1">
    <source>
        <dbReference type="EMBL" id="QIZ31234.1"/>
    </source>
</evidence>
<name>A0A6H1QU54_9PHYC</name>